<feature type="region of interest" description="Disordered" evidence="1">
    <location>
        <begin position="32"/>
        <end position="72"/>
    </location>
</feature>
<dbReference type="InterPro" id="IPR007321">
    <property type="entry name" value="Transposase_28"/>
</dbReference>
<dbReference type="EMBL" id="CP039345">
    <property type="protein sequence ID" value="QCD79670.1"/>
    <property type="molecule type" value="Genomic_DNA"/>
</dbReference>
<protein>
    <recommendedName>
        <fullName evidence="2">Transposase (putative) gypsy type domain-containing protein</fullName>
    </recommendedName>
</protein>
<feature type="compositionally biased region" description="Low complexity" evidence="1">
    <location>
        <begin position="421"/>
        <end position="437"/>
    </location>
</feature>
<accession>A0A4D6KSJ0</accession>
<feature type="domain" description="Transposase (putative) gypsy type" evidence="2">
    <location>
        <begin position="556"/>
        <end position="618"/>
    </location>
</feature>
<feature type="compositionally biased region" description="Basic residues" evidence="1">
    <location>
        <begin position="404"/>
        <end position="413"/>
    </location>
</feature>
<proteinExistence type="predicted"/>
<dbReference type="AlphaFoldDB" id="A0A4D6KSJ0"/>
<gene>
    <name evidence="3" type="ORF">DEO72_LG1g3317</name>
</gene>
<keyword evidence="4" id="KW-1185">Reference proteome</keyword>
<sequence>MMVSLGLGFHFGGKSLSRLGSWTINTGLKAAEGISSSDSSSLSTSSSSQSTESDRSRNDRLRGEGVSAGVGTSGVPMEVVREIREDPPEELEESNWPAKGGYAWVASDVRDQSSLFRWSRLLNSWLNCTPVISKGVSGDIVSLERVSAIDRVCHGQEGAAEKFFYMYMCHFSQLHIRLPFDNFTMGVLRALNVAPTQLHPNSWAYLQAFRILCESLYLEPSPYAFLYFYDTRPRRPATWLSLISRPSISRLDAFSQSFKHFKDGYFKVVVKEGGEQYFLNADGSTKFPFSWTNNPSRYKDMGVEELSSGDKEVVGMLLRFVDKLPTKGLVRVYNSVHPIIDIEGHMAQSGKKNLALFQALRKEMAAKAKEAGKVGVPNLQESVVEVHVHGGTKRKAELPPRPGKVPKFRRHLSVKNQTGMSSSDSSSLSTSSSSQSTESDRSRGDRLRGEGVNVGVGTSGVPMEVVREIREDPPEELEESNWPAKGGYAWVASDVREQSSLFRWSRLLNSWLNCTPVISRGVSGDIVSLERVSAIDRVCHGQEGATEKFFYMYMCHFSQLHIRLPFDDFTMGVLRALNVAPTQLHPNSWAYLQAFRILCESLYLEPSPYAFLYFYDTRPRRPATWLSLISRPSISRLDAFSQSFKHFKDGYFKVVVKEGGEQHFLNADGSTKFPFSWTNNPSRYKDMGMEELSSGDKEVVGMLLRFVDKLPTKGLVRVYNSVHPIIDIEGHMAQSGKKNLALFQALRKEMAAKAKEAGKAGVPNLQESVVEVHVHGGTKRRAELPARPGKGKDVKKIRAAILGSGDGAGSASGEKAPEAGLIELPEISDHG</sequence>
<evidence type="ECO:0000256" key="1">
    <source>
        <dbReference type="SAM" id="MobiDB-lite"/>
    </source>
</evidence>
<evidence type="ECO:0000259" key="2">
    <source>
        <dbReference type="Pfam" id="PF04195"/>
    </source>
</evidence>
<feature type="region of interest" description="Disordered" evidence="1">
    <location>
        <begin position="803"/>
        <end position="831"/>
    </location>
</feature>
<evidence type="ECO:0000313" key="3">
    <source>
        <dbReference type="EMBL" id="QCD79670.1"/>
    </source>
</evidence>
<feature type="region of interest" description="Disordered" evidence="1">
    <location>
        <begin position="388"/>
        <end position="458"/>
    </location>
</feature>
<feature type="domain" description="Transposase (putative) gypsy type" evidence="2">
    <location>
        <begin position="170"/>
        <end position="232"/>
    </location>
</feature>
<dbReference type="PANTHER" id="PTHR31099">
    <property type="entry name" value="OS06G0165300 PROTEIN"/>
    <property type="match status" value="1"/>
</dbReference>
<dbReference type="Proteomes" id="UP000501690">
    <property type="component" value="Linkage Group LG1"/>
</dbReference>
<dbReference type="PANTHER" id="PTHR31099:SF49">
    <property type="entry name" value="MYOSIN HEAVY CHAIN-LIKE PROTEIN"/>
    <property type="match status" value="1"/>
</dbReference>
<feature type="compositionally biased region" description="Basic and acidic residues" evidence="1">
    <location>
        <begin position="52"/>
        <end position="63"/>
    </location>
</feature>
<evidence type="ECO:0000313" key="4">
    <source>
        <dbReference type="Proteomes" id="UP000501690"/>
    </source>
</evidence>
<dbReference type="Pfam" id="PF04195">
    <property type="entry name" value="Transposase_28"/>
    <property type="match status" value="2"/>
</dbReference>
<name>A0A4D6KSJ0_VIGUN</name>
<feature type="compositionally biased region" description="Basic and acidic residues" evidence="1">
    <location>
        <begin position="388"/>
        <end position="398"/>
    </location>
</feature>
<reference evidence="3 4" key="1">
    <citation type="submission" date="2019-04" db="EMBL/GenBank/DDBJ databases">
        <title>An improved genome assembly and genetic linkage map for asparagus bean, Vigna unguiculata ssp. sesquipedialis.</title>
        <authorList>
            <person name="Xia Q."/>
            <person name="Zhang R."/>
            <person name="Dong Y."/>
        </authorList>
    </citation>
    <scope>NUCLEOTIDE SEQUENCE [LARGE SCALE GENOMIC DNA]</scope>
    <source>
        <tissue evidence="3">Leaf</tissue>
    </source>
</reference>
<feature type="compositionally biased region" description="Low complexity" evidence="1">
    <location>
        <begin position="35"/>
        <end position="51"/>
    </location>
</feature>
<organism evidence="3 4">
    <name type="scientific">Vigna unguiculata</name>
    <name type="common">Cowpea</name>
    <dbReference type="NCBI Taxonomy" id="3917"/>
    <lineage>
        <taxon>Eukaryota</taxon>
        <taxon>Viridiplantae</taxon>
        <taxon>Streptophyta</taxon>
        <taxon>Embryophyta</taxon>
        <taxon>Tracheophyta</taxon>
        <taxon>Spermatophyta</taxon>
        <taxon>Magnoliopsida</taxon>
        <taxon>eudicotyledons</taxon>
        <taxon>Gunneridae</taxon>
        <taxon>Pentapetalae</taxon>
        <taxon>rosids</taxon>
        <taxon>fabids</taxon>
        <taxon>Fabales</taxon>
        <taxon>Fabaceae</taxon>
        <taxon>Papilionoideae</taxon>
        <taxon>50 kb inversion clade</taxon>
        <taxon>NPAAA clade</taxon>
        <taxon>indigoferoid/millettioid clade</taxon>
        <taxon>Phaseoleae</taxon>
        <taxon>Vigna</taxon>
    </lineage>
</organism>
<feature type="compositionally biased region" description="Basic and acidic residues" evidence="1">
    <location>
        <begin position="438"/>
        <end position="449"/>
    </location>
</feature>